<feature type="transmembrane region" description="Helical" evidence="8">
    <location>
        <begin position="193"/>
        <end position="213"/>
    </location>
</feature>
<evidence type="ECO:0000256" key="6">
    <source>
        <dbReference type="ARBA" id="ARBA00022989"/>
    </source>
</evidence>
<reference evidence="10" key="1">
    <citation type="submission" date="2024-05" db="EMBL/GenBank/DDBJ databases">
        <title>Planctomycetes of the genus Singulisphaera possess chitinolytic capabilities.</title>
        <authorList>
            <person name="Ivanova A."/>
        </authorList>
    </citation>
    <scope>NUCLEOTIDE SEQUENCE</scope>
    <source>
        <strain evidence="10">Ch08T</strain>
    </source>
</reference>
<dbReference type="EMBL" id="CP155447">
    <property type="protein sequence ID" value="XBH06875.1"/>
    <property type="molecule type" value="Genomic_DNA"/>
</dbReference>
<evidence type="ECO:0000256" key="1">
    <source>
        <dbReference type="ARBA" id="ARBA00004651"/>
    </source>
</evidence>
<sequence>MTSRRLLWLLILISASLRLVWAASLDLGNDEAYHYLFATHPDWSYFDHPPMVALVERLGIVLSGGVASAFRLRIGFILLFAGSTWLMARLTERFYGPWAGLLAAFALNVTAYHSVAAGTFVLPDGPLLFFWLLTLDRLAVALDSGGRLTPWLGVGFAWGAAMLSKYHAIFLPVGTFLYLVLEPSARHWLRRSGPYVATAIGLALFSPVIWWNANHGWASFAFQGARSAR</sequence>
<dbReference type="GO" id="GO:0016763">
    <property type="term" value="F:pentosyltransferase activity"/>
    <property type="evidence" value="ECO:0007669"/>
    <property type="project" value="TreeGrafter"/>
</dbReference>
<evidence type="ECO:0000313" key="10">
    <source>
        <dbReference type="EMBL" id="XBH06875.1"/>
    </source>
</evidence>
<keyword evidence="6 8" id="KW-1133">Transmembrane helix</keyword>
<dbReference type="GO" id="GO:0009103">
    <property type="term" value="P:lipopolysaccharide biosynthetic process"/>
    <property type="evidence" value="ECO:0007669"/>
    <property type="project" value="UniProtKB-ARBA"/>
</dbReference>
<feature type="transmembrane region" description="Helical" evidence="8">
    <location>
        <begin position="60"/>
        <end position="86"/>
    </location>
</feature>
<protein>
    <submittedName>
        <fullName evidence="10">Glycosyltransferase family 39 protein</fullName>
    </submittedName>
</protein>
<dbReference type="AlphaFoldDB" id="A0AAU7CPD3"/>
<dbReference type="PANTHER" id="PTHR33908">
    <property type="entry name" value="MANNOSYLTRANSFERASE YKCB-RELATED"/>
    <property type="match status" value="1"/>
</dbReference>
<evidence type="ECO:0000256" key="2">
    <source>
        <dbReference type="ARBA" id="ARBA00022475"/>
    </source>
</evidence>
<dbReference type="PANTHER" id="PTHR33908:SF11">
    <property type="entry name" value="MEMBRANE PROTEIN"/>
    <property type="match status" value="1"/>
</dbReference>
<gene>
    <name evidence="10" type="ORF">V5E97_12775</name>
</gene>
<keyword evidence="2" id="KW-1003">Cell membrane</keyword>
<dbReference type="Pfam" id="PF13231">
    <property type="entry name" value="PMT_2"/>
    <property type="match status" value="1"/>
</dbReference>
<evidence type="ECO:0000256" key="8">
    <source>
        <dbReference type="SAM" id="Phobius"/>
    </source>
</evidence>
<evidence type="ECO:0000256" key="5">
    <source>
        <dbReference type="ARBA" id="ARBA00022692"/>
    </source>
</evidence>
<feature type="transmembrane region" description="Helical" evidence="8">
    <location>
        <begin position="156"/>
        <end position="181"/>
    </location>
</feature>
<proteinExistence type="predicted"/>
<feature type="domain" description="Glycosyltransferase RgtA/B/C/D-like" evidence="9">
    <location>
        <begin position="47"/>
        <end position="211"/>
    </location>
</feature>
<evidence type="ECO:0000256" key="7">
    <source>
        <dbReference type="ARBA" id="ARBA00023136"/>
    </source>
</evidence>
<feature type="transmembrane region" description="Helical" evidence="8">
    <location>
        <begin position="98"/>
        <end position="122"/>
    </location>
</feature>
<evidence type="ECO:0000256" key="3">
    <source>
        <dbReference type="ARBA" id="ARBA00022676"/>
    </source>
</evidence>
<evidence type="ECO:0000256" key="4">
    <source>
        <dbReference type="ARBA" id="ARBA00022679"/>
    </source>
</evidence>
<accession>A0AAU7CPD3</accession>
<keyword evidence="4" id="KW-0808">Transferase</keyword>
<organism evidence="10">
    <name type="scientific">Singulisphaera sp. Ch08</name>
    <dbReference type="NCBI Taxonomy" id="3120278"/>
    <lineage>
        <taxon>Bacteria</taxon>
        <taxon>Pseudomonadati</taxon>
        <taxon>Planctomycetota</taxon>
        <taxon>Planctomycetia</taxon>
        <taxon>Isosphaerales</taxon>
        <taxon>Isosphaeraceae</taxon>
        <taxon>Singulisphaera</taxon>
    </lineage>
</organism>
<name>A0AAU7CPD3_9BACT</name>
<keyword evidence="5 8" id="KW-0812">Transmembrane</keyword>
<keyword evidence="3" id="KW-0328">Glycosyltransferase</keyword>
<dbReference type="InterPro" id="IPR050297">
    <property type="entry name" value="LipidA_mod_glycosyltrf_83"/>
</dbReference>
<dbReference type="RefSeq" id="WP_406699723.1">
    <property type="nucleotide sequence ID" value="NZ_CP155447.1"/>
</dbReference>
<dbReference type="GO" id="GO:0005886">
    <property type="term" value="C:plasma membrane"/>
    <property type="evidence" value="ECO:0007669"/>
    <property type="project" value="UniProtKB-SubCell"/>
</dbReference>
<dbReference type="InterPro" id="IPR038731">
    <property type="entry name" value="RgtA/B/C-like"/>
</dbReference>
<comment type="subcellular location">
    <subcellularLocation>
        <location evidence="1">Cell membrane</location>
        <topology evidence="1">Multi-pass membrane protein</topology>
    </subcellularLocation>
</comment>
<evidence type="ECO:0000259" key="9">
    <source>
        <dbReference type="Pfam" id="PF13231"/>
    </source>
</evidence>
<keyword evidence="7 8" id="KW-0472">Membrane</keyword>